<dbReference type="InterPro" id="IPR029062">
    <property type="entry name" value="Class_I_gatase-like"/>
</dbReference>
<dbReference type="InterPro" id="IPR050347">
    <property type="entry name" value="Bact_Beta-galactosidase"/>
</dbReference>
<dbReference type="EC" id="3.2.1.23" evidence="2"/>
<evidence type="ECO:0000256" key="3">
    <source>
        <dbReference type="ARBA" id="ARBA00022801"/>
    </source>
</evidence>
<dbReference type="SUPFAM" id="SSF49785">
    <property type="entry name" value="Galactose-binding domain-like"/>
    <property type="match status" value="2"/>
</dbReference>
<dbReference type="InterPro" id="IPR008979">
    <property type="entry name" value="Galactose-bd-like_sf"/>
</dbReference>
<gene>
    <name evidence="7" type="ORF">H5P30_13395</name>
</gene>
<dbReference type="Gene3D" id="2.60.120.260">
    <property type="entry name" value="Galactose-binding domain-like"/>
    <property type="match status" value="2"/>
</dbReference>
<dbReference type="InterPro" id="IPR013529">
    <property type="entry name" value="Glyco_hydro_42_N"/>
</dbReference>
<name>A0A7X1B1G2_9BACT</name>
<sequence length="1337" mass="148794">MRANSKDPSSMFSDLYHAAERIGCSILLTLATVSCSRTEALQVLPQVSLDDEETVNLRGFGQVTPFFSHDFAAFLCEDPEHSQILASKLAKDLSSFGARPALRRSLKVSDEEIPYFQLANGMTALVLSKDNICYVFGFEREDALAGFAKQSLNLEEVLFPDAEAHPKFLDYYDNNSMRFYTRAMEDKGEGMASHWQLVKRLGLGGLSVQDPSITKSPAPGILPYAAVDYELAEASRQDGFIVLGPTVGGSLPLWMYNDAPGHTAALQDASLFGGWSHGTFAATVESDGKAWEPENSPILAMHRQIVERYRDNPNLGGWHLNRGQPVGDMIGTLMDGTLWDGSQVAEDAMREWLQARYTLAELGERWHGDSAFYQNWETVVPDQLMDVVGGKYESGRLLLSDRSWQWKKGSGDQDGLYPIDSSDVDWLTFDWAPSQRAMFLDSGSSFFRLEFEDADYFSKHSGDDLYLKFVGYAYVGQRMIAWVNGQKFESPVCRDSGVAQVAIRIPADVFHANGPNEIIFQTPEKGRSDGRIHGPISISPLPAQAYPYADPHLNAIYTDAMLFKVDAACRRIIEAIRWGRQFDSERPLVISGGWWPTMATLASVAGPYGVGLQYTAVEGFYCDWYAEIARIYGSYFSAEPSGAVLDPERFDRMLGMLLYRGDSSLDLFHNVEQYVKFDRETGYLTERAPLIRQIGKSLNAKPELALFTSKISQILGASSFWTWNLGRGELESIHVPSTYLSESELKKGFADDYPVLFDTGSSIMTDETVDSLYDYVERGGTFVSIPSSGRHTPLQYGAQPIAKLTGFKVEPTRARKITWNRDLPMFSTWAGQTMNGVGAVQDWQGLGNEGTAAVGLTSIGPDTEVLARWDDGTPAVGLRRIGKGRVITLGATFWRQAKDITGKWLPIGSQDYLETLINELGISREVDASSPKIWVRKAVTKNGLEDWLIAANIAERAPFAVDADLEITLDYRPADIVEVTTGESVPFRVESGGRVVMPGVKFDKYQTRIFAASRPASVPDLLQTWWREKTTYWHASPSEVLPLPKPFDSDTIPLDSLKFRADPEKTIVKDRSWKLPVFDDSDWGTLPAGSWKLLDRELEDYEGLGLYRFSFEVPEHWTGSRVTLNFMSGVAATRAVFYVNGHRVAVYSAQGHNVELMSEAGYDITDWLVLDGPNVIAVEVTGGKGILSGLCGTAWLGTEKTLDPFIDLNGTWECIMADQQTTKEISIPGAPSGRFLRRTFSVPADWEGREVFVQLVTPSPWCSAVVVNGKAKSKNYAFSPFSTRLELNVTELLEPGQENVIELWHLYTIPVNWRGKEWNWPSESALPIKSIRIGCVD</sequence>
<dbReference type="Pfam" id="PF13364">
    <property type="entry name" value="BetaGal_ABD2"/>
    <property type="match status" value="1"/>
</dbReference>
<keyword evidence="8" id="KW-1185">Reference proteome</keyword>
<evidence type="ECO:0000259" key="6">
    <source>
        <dbReference type="Pfam" id="PF13364"/>
    </source>
</evidence>
<evidence type="ECO:0000256" key="1">
    <source>
        <dbReference type="ARBA" id="ARBA00001412"/>
    </source>
</evidence>
<keyword evidence="3" id="KW-0378">Hydrolase</keyword>
<protein>
    <recommendedName>
        <fullName evidence="2">beta-galactosidase</fullName>
        <ecNumber evidence="2">3.2.1.23</ecNumber>
    </recommendedName>
</protein>
<accession>A0A7X1B1G2</accession>
<dbReference type="Gene3D" id="3.20.20.80">
    <property type="entry name" value="Glycosidases"/>
    <property type="match status" value="1"/>
</dbReference>
<reference evidence="7 8" key="1">
    <citation type="submission" date="2020-07" db="EMBL/GenBank/DDBJ databases">
        <authorList>
            <person name="Feng X."/>
        </authorList>
    </citation>
    <scope>NUCLEOTIDE SEQUENCE [LARGE SCALE GENOMIC DNA]</scope>
    <source>
        <strain evidence="7 8">JCM14086</strain>
    </source>
</reference>
<evidence type="ECO:0000313" key="8">
    <source>
        <dbReference type="Proteomes" id="UP000525652"/>
    </source>
</evidence>
<proteinExistence type="predicted"/>
<dbReference type="GO" id="GO:0009341">
    <property type="term" value="C:beta-galactosidase complex"/>
    <property type="evidence" value="ECO:0007669"/>
    <property type="project" value="InterPro"/>
</dbReference>
<dbReference type="Pfam" id="PF02449">
    <property type="entry name" value="Glyco_hydro_42"/>
    <property type="match status" value="1"/>
</dbReference>
<organism evidence="7 8">
    <name type="scientific">Puniceicoccus vermicola</name>
    <dbReference type="NCBI Taxonomy" id="388746"/>
    <lineage>
        <taxon>Bacteria</taxon>
        <taxon>Pseudomonadati</taxon>
        <taxon>Verrucomicrobiota</taxon>
        <taxon>Opitutia</taxon>
        <taxon>Puniceicoccales</taxon>
        <taxon>Puniceicoccaceae</taxon>
        <taxon>Puniceicoccus</taxon>
    </lineage>
</organism>
<dbReference type="GO" id="GO:0004565">
    <property type="term" value="F:beta-galactosidase activity"/>
    <property type="evidence" value="ECO:0007669"/>
    <property type="project" value="UniProtKB-EC"/>
</dbReference>
<dbReference type="RefSeq" id="WP_185693437.1">
    <property type="nucleotide sequence ID" value="NZ_JACHVA010000101.1"/>
</dbReference>
<keyword evidence="4" id="KW-0326">Glycosidase</keyword>
<dbReference type="PROSITE" id="PS51257">
    <property type="entry name" value="PROKAR_LIPOPROTEIN"/>
    <property type="match status" value="1"/>
</dbReference>
<dbReference type="GO" id="GO:0005990">
    <property type="term" value="P:lactose catabolic process"/>
    <property type="evidence" value="ECO:0007669"/>
    <property type="project" value="TreeGrafter"/>
</dbReference>
<dbReference type="Proteomes" id="UP000525652">
    <property type="component" value="Unassembled WGS sequence"/>
</dbReference>
<feature type="domain" description="Glycoside hydrolase family 42 N-terminal" evidence="5">
    <location>
        <begin position="217"/>
        <end position="381"/>
    </location>
</feature>
<dbReference type="Gene3D" id="3.40.50.880">
    <property type="match status" value="1"/>
</dbReference>
<dbReference type="PANTHER" id="PTHR46323">
    <property type="entry name" value="BETA-GALACTOSIDASE"/>
    <property type="match status" value="1"/>
</dbReference>
<dbReference type="PANTHER" id="PTHR46323:SF2">
    <property type="entry name" value="BETA-GALACTOSIDASE"/>
    <property type="match status" value="1"/>
</dbReference>
<dbReference type="EMBL" id="JACHVA010000101">
    <property type="protein sequence ID" value="MBC2602773.1"/>
    <property type="molecule type" value="Genomic_DNA"/>
</dbReference>
<comment type="caution">
    <text evidence="7">The sequence shown here is derived from an EMBL/GenBank/DDBJ whole genome shotgun (WGS) entry which is preliminary data.</text>
</comment>
<evidence type="ECO:0000313" key="7">
    <source>
        <dbReference type="EMBL" id="MBC2602773.1"/>
    </source>
</evidence>
<evidence type="ECO:0000256" key="4">
    <source>
        <dbReference type="ARBA" id="ARBA00023295"/>
    </source>
</evidence>
<dbReference type="InterPro" id="IPR025300">
    <property type="entry name" value="BetaGal_jelly_roll_dom"/>
</dbReference>
<comment type="catalytic activity">
    <reaction evidence="1">
        <text>Hydrolysis of terminal non-reducing beta-D-galactose residues in beta-D-galactosides.</text>
        <dbReference type="EC" id="3.2.1.23"/>
    </reaction>
</comment>
<dbReference type="SUPFAM" id="SSF52317">
    <property type="entry name" value="Class I glutamine amidotransferase-like"/>
    <property type="match status" value="1"/>
</dbReference>
<evidence type="ECO:0000256" key="2">
    <source>
        <dbReference type="ARBA" id="ARBA00012756"/>
    </source>
</evidence>
<evidence type="ECO:0000259" key="5">
    <source>
        <dbReference type="Pfam" id="PF02449"/>
    </source>
</evidence>
<feature type="domain" description="Beta-galactosidase jelly roll" evidence="6">
    <location>
        <begin position="1070"/>
        <end position="1178"/>
    </location>
</feature>